<dbReference type="PRINTS" id="PR00399">
    <property type="entry name" value="SYNAPTOTAGMN"/>
</dbReference>
<protein>
    <submittedName>
        <fullName evidence="4">DgyrCDS4486</fullName>
    </submittedName>
</protein>
<dbReference type="GO" id="GO:0030276">
    <property type="term" value="F:clathrin binding"/>
    <property type="evidence" value="ECO:0007669"/>
    <property type="project" value="TreeGrafter"/>
</dbReference>
<reference evidence="4 5" key="1">
    <citation type="submission" date="2020-08" db="EMBL/GenBank/DDBJ databases">
        <authorList>
            <person name="Hejnol A."/>
        </authorList>
    </citation>
    <scope>NUCLEOTIDE SEQUENCE [LARGE SCALE GENOMIC DNA]</scope>
</reference>
<name>A0A7I8VLS0_9ANNE</name>
<feature type="domain" description="C2" evidence="3">
    <location>
        <begin position="81"/>
        <end position="209"/>
    </location>
</feature>
<dbReference type="EMBL" id="CAJFCJ010000006">
    <property type="protein sequence ID" value="CAD5115520.1"/>
    <property type="molecule type" value="Genomic_DNA"/>
</dbReference>
<accession>A0A7I8VLS0</accession>
<dbReference type="GO" id="GO:0070382">
    <property type="term" value="C:exocytic vesicle"/>
    <property type="evidence" value="ECO:0007669"/>
    <property type="project" value="TreeGrafter"/>
</dbReference>
<dbReference type="PANTHER" id="PTHR10024">
    <property type="entry name" value="SYNAPTOTAGMIN"/>
    <property type="match status" value="1"/>
</dbReference>
<dbReference type="Pfam" id="PF00168">
    <property type="entry name" value="C2"/>
    <property type="match status" value="2"/>
</dbReference>
<dbReference type="Gene3D" id="2.60.40.150">
    <property type="entry name" value="C2 domain"/>
    <property type="match status" value="2"/>
</dbReference>
<feature type="region of interest" description="Disordered" evidence="2">
    <location>
        <begin position="1"/>
        <end position="26"/>
    </location>
</feature>
<evidence type="ECO:0000313" key="5">
    <source>
        <dbReference type="Proteomes" id="UP000549394"/>
    </source>
</evidence>
<dbReference type="PANTHER" id="PTHR10024:SF203">
    <property type="entry name" value="C2 DOMAIN-CONTAINING PROTEIN"/>
    <property type="match status" value="1"/>
</dbReference>
<dbReference type="PRINTS" id="PR00360">
    <property type="entry name" value="C2DOMAIN"/>
</dbReference>
<dbReference type="AlphaFoldDB" id="A0A7I8VLS0"/>
<dbReference type="GO" id="GO:0001786">
    <property type="term" value="F:phosphatidylserine binding"/>
    <property type="evidence" value="ECO:0007669"/>
    <property type="project" value="TreeGrafter"/>
</dbReference>
<dbReference type="InterPro" id="IPR000008">
    <property type="entry name" value="C2_dom"/>
</dbReference>
<evidence type="ECO:0000259" key="3">
    <source>
        <dbReference type="PROSITE" id="PS50004"/>
    </source>
</evidence>
<dbReference type="OrthoDB" id="419768at2759"/>
<dbReference type="CDD" id="cd00030">
    <property type="entry name" value="C2"/>
    <property type="match status" value="2"/>
</dbReference>
<comment type="caution">
    <text evidence="4">The sequence shown here is derived from an EMBL/GenBank/DDBJ whole genome shotgun (WGS) entry which is preliminary data.</text>
</comment>
<dbReference type="InterPro" id="IPR035892">
    <property type="entry name" value="C2_domain_sf"/>
</dbReference>
<evidence type="ECO:0000313" key="4">
    <source>
        <dbReference type="EMBL" id="CAD5115520.1"/>
    </source>
</evidence>
<dbReference type="GO" id="GO:0005544">
    <property type="term" value="F:calcium-dependent phospholipid binding"/>
    <property type="evidence" value="ECO:0007669"/>
    <property type="project" value="TreeGrafter"/>
</dbReference>
<gene>
    <name evidence="4" type="ORF">DGYR_LOCUS4252</name>
</gene>
<dbReference type="Proteomes" id="UP000549394">
    <property type="component" value="Unassembled WGS sequence"/>
</dbReference>
<organism evidence="4 5">
    <name type="scientific">Dimorphilus gyrociliatus</name>
    <dbReference type="NCBI Taxonomy" id="2664684"/>
    <lineage>
        <taxon>Eukaryota</taxon>
        <taxon>Metazoa</taxon>
        <taxon>Spiralia</taxon>
        <taxon>Lophotrochozoa</taxon>
        <taxon>Annelida</taxon>
        <taxon>Polychaeta</taxon>
        <taxon>Polychaeta incertae sedis</taxon>
        <taxon>Dinophilidae</taxon>
        <taxon>Dimorphilus</taxon>
    </lineage>
</organism>
<dbReference type="InterPro" id="IPR001565">
    <property type="entry name" value="Synaptotagmin"/>
</dbReference>
<proteinExistence type="predicted"/>
<dbReference type="GO" id="GO:0005509">
    <property type="term" value="F:calcium ion binding"/>
    <property type="evidence" value="ECO:0007669"/>
    <property type="project" value="TreeGrafter"/>
</dbReference>
<dbReference type="SMART" id="SM00239">
    <property type="entry name" value="C2"/>
    <property type="match status" value="2"/>
</dbReference>
<feature type="domain" description="C2" evidence="3">
    <location>
        <begin position="219"/>
        <end position="336"/>
    </location>
</feature>
<dbReference type="PROSITE" id="PS50004">
    <property type="entry name" value="C2"/>
    <property type="match status" value="2"/>
</dbReference>
<keyword evidence="5" id="KW-1185">Reference proteome</keyword>
<dbReference type="GO" id="GO:0005886">
    <property type="term" value="C:plasma membrane"/>
    <property type="evidence" value="ECO:0007669"/>
    <property type="project" value="TreeGrafter"/>
</dbReference>
<keyword evidence="1" id="KW-0677">Repeat</keyword>
<evidence type="ECO:0000256" key="1">
    <source>
        <dbReference type="ARBA" id="ARBA00022737"/>
    </source>
</evidence>
<dbReference type="SUPFAM" id="SSF49562">
    <property type="entry name" value="C2 domain (Calcium/lipid-binding domain, CaLB)"/>
    <property type="match status" value="2"/>
</dbReference>
<dbReference type="GO" id="GO:0017156">
    <property type="term" value="P:calcium-ion regulated exocytosis"/>
    <property type="evidence" value="ECO:0007669"/>
    <property type="project" value="TreeGrafter"/>
</dbReference>
<sequence length="408" mass="46882">MGNTSGKSLRRGTADKSSSSLSLKGREDTVENLSRWITAEKRRTQDILEENYDVYKQRMHLLKHMFKQLDPNIMATATFVNHGDLELAVKYDVSRRQLLVKIIQARDLRARDLRGKTSDPYVKLWLQKERGGEVGNVYKTRIMPKTLSPKWNEIFSFPIDNMDLLDGTFLIFQVWDNDITERDDMIGENVVSISSMNISSGRHEFNAWYSLKASTDLNITGTVSFDISFEMPDVLTIKVLKGEGLTQKSTDRLPNCRVKLQVPGIALCFETEIKENTIDPVWEETFEFPVTLDQLCTKYIVLHVIDVRDGQQNETLGQIIYDLDNITPHSGFNGTMELADLKNSERLRSRWFQHFLLQEFRESLTAHANFHQPSFLFKNSEGTKNIRMESLKANCTANIKIVDGIPVY</sequence>
<dbReference type="GO" id="GO:0000149">
    <property type="term" value="F:SNARE binding"/>
    <property type="evidence" value="ECO:0007669"/>
    <property type="project" value="TreeGrafter"/>
</dbReference>
<evidence type="ECO:0000256" key="2">
    <source>
        <dbReference type="SAM" id="MobiDB-lite"/>
    </source>
</evidence>